<dbReference type="Proteomes" id="UP001550850">
    <property type="component" value="Unassembled WGS sequence"/>
</dbReference>
<protein>
    <submittedName>
        <fullName evidence="2">Trypco2 family protein</fullName>
    </submittedName>
</protein>
<reference evidence="2 3" key="1">
    <citation type="submission" date="2024-06" db="EMBL/GenBank/DDBJ databases">
        <title>The Natural Products Discovery Center: Release of the First 8490 Sequenced Strains for Exploring Actinobacteria Biosynthetic Diversity.</title>
        <authorList>
            <person name="Kalkreuter E."/>
            <person name="Kautsar S.A."/>
            <person name="Yang D."/>
            <person name="Bader C.D."/>
            <person name="Teijaro C.N."/>
            <person name="Fluegel L."/>
            <person name="Davis C.M."/>
            <person name="Simpson J.R."/>
            <person name="Lauterbach L."/>
            <person name="Steele A.D."/>
            <person name="Gui C."/>
            <person name="Meng S."/>
            <person name="Li G."/>
            <person name="Viehrig K."/>
            <person name="Ye F."/>
            <person name="Su P."/>
            <person name="Kiefer A.F."/>
            <person name="Nichols A."/>
            <person name="Cepeda A.J."/>
            <person name="Yan W."/>
            <person name="Fan B."/>
            <person name="Jiang Y."/>
            <person name="Adhikari A."/>
            <person name="Zheng C.-J."/>
            <person name="Schuster L."/>
            <person name="Cowan T.M."/>
            <person name="Smanski M.J."/>
            <person name="Chevrette M.G."/>
            <person name="De Carvalho L.P.S."/>
            <person name="Shen B."/>
        </authorList>
    </citation>
    <scope>NUCLEOTIDE SEQUENCE [LARGE SCALE GENOMIC DNA]</scope>
    <source>
        <strain evidence="2 3">NPDC038104</strain>
    </source>
</reference>
<feature type="domain" description="Trypsin-co-occurring" evidence="1">
    <location>
        <begin position="5"/>
        <end position="82"/>
    </location>
</feature>
<dbReference type="Pfam" id="PF19631">
    <property type="entry name" value="Trypco2"/>
    <property type="match status" value="1"/>
</dbReference>
<proteinExistence type="predicted"/>
<sequence>MDDAVELSQMIAQLRRELSRAMAEGEGADLRFEAEQIELEVSVGVERSREPGAQLKFWVFEVGASARRATALTQRINLTLRPVRTDRPDQPTLISGRELLDEY</sequence>
<comment type="caution">
    <text evidence="2">The sequence shown here is derived from an EMBL/GenBank/DDBJ whole genome shotgun (WGS) entry which is preliminary data.</text>
</comment>
<name>A0ABV2YDX6_9ACTN</name>
<dbReference type="EMBL" id="JBEZUR010000007">
    <property type="protein sequence ID" value="MEU3553935.1"/>
    <property type="molecule type" value="Genomic_DNA"/>
</dbReference>
<dbReference type="InterPro" id="IPR045608">
    <property type="entry name" value="Trypco2"/>
</dbReference>
<evidence type="ECO:0000313" key="2">
    <source>
        <dbReference type="EMBL" id="MEU3553935.1"/>
    </source>
</evidence>
<evidence type="ECO:0000259" key="1">
    <source>
        <dbReference type="Pfam" id="PF19631"/>
    </source>
</evidence>
<organism evidence="2 3">
    <name type="scientific">Streptomyces fragilis</name>
    <dbReference type="NCBI Taxonomy" id="67301"/>
    <lineage>
        <taxon>Bacteria</taxon>
        <taxon>Bacillati</taxon>
        <taxon>Actinomycetota</taxon>
        <taxon>Actinomycetes</taxon>
        <taxon>Kitasatosporales</taxon>
        <taxon>Streptomycetaceae</taxon>
        <taxon>Streptomyces</taxon>
    </lineage>
</organism>
<gene>
    <name evidence="2" type="ORF">AB0E65_06885</name>
</gene>
<dbReference type="RefSeq" id="WP_108956094.1">
    <property type="nucleotide sequence ID" value="NZ_BEVZ01000007.1"/>
</dbReference>
<evidence type="ECO:0000313" key="3">
    <source>
        <dbReference type="Proteomes" id="UP001550850"/>
    </source>
</evidence>
<keyword evidence="3" id="KW-1185">Reference proteome</keyword>
<accession>A0ABV2YDX6</accession>